<dbReference type="Proteomes" id="UP001159427">
    <property type="component" value="Unassembled WGS sequence"/>
</dbReference>
<organism evidence="1 2">
    <name type="scientific">Porites evermanni</name>
    <dbReference type="NCBI Taxonomy" id="104178"/>
    <lineage>
        <taxon>Eukaryota</taxon>
        <taxon>Metazoa</taxon>
        <taxon>Cnidaria</taxon>
        <taxon>Anthozoa</taxon>
        <taxon>Hexacorallia</taxon>
        <taxon>Scleractinia</taxon>
        <taxon>Fungiina</taxon>
        <taxon>Poritidae</taxon>
        <taxon>Porites</taxon>
    </lineage>
</organism>
<sequence>ASIVDTLITDGLPEEKLQDKINKYHRPENCESLTKVKVNEAVWDNLSPSVRSQDVRMQKVQSSLFKGMCNLTGTINKIVEQRPTFPVRNDLLQEATDAFALFANANTELNHRCRELIKPDLHHDYKHLCSSSLAITDQFHLFFLGFVLNSVSMTVCLPTEKVFRIKERCSRLACSATMSIQELAEVIGLLVSSFPGVLYGPLFYRHLEHDKTMGLRQNKGNYQARIKLS</sequence>
<evidence type="ECO:0000313" key="2">
    <source>
        <dbReference type="Proteomes" id="UP001159427"/>
    </source>
</evidence>
<protein>
    <submittedName>
        <fullName evidence="1">Uncharacterized protein</fullName>
    </submittedName>
</protein>
<evidence type="ECO:0000313" key="1">
    <source>
        <dbReference type="EMBL" id="CAH3185547.1"/>
    </source>
</evidence>
<comment type="caution">
    <text evidence="1">The sequence shown here is derived from an EMBL/GenBank/DDBJ whole genome shotgun (WGS) entry which is preliminary data.</text>
</comment>
<name>A0ABN8S5U4_9CNID</name>
<proteinExistence type="predicted"/>
<reference evidence="1 2" key="1">
    <citation type="submission" date="2022-05" db="EMBL/GenBank/DDBJ databases">
        <authorList>
            <consortium name="Genoscope - CEA"/>
            <person name="William W."/>
        </authorList>
    </citation>
    <scope>NUCLEOTIDE SEQUENCE [LARGE SCALE GENOMIC DNA]</scope>
</reference>
<dbReference type="PANTHER" id="PTHR34239">
    <property type="entry name" value="APPLE DOMAIN-CONTAINING PROTEIN"/>
    <property type="match status" value="1"/>
</dbReference>
<gene>
    <name evidence="1" type="ORF">PEVE_00016194</name>
</gene>
<dbReference type="PANTHER" id="PTHR34239:SF2">
    <property type="entry name" value="TRANSPOSABLE ELEMENT P TRANSPOSASE_THAP9 CONSERVED DOMAIN-CONTAINING PROTEIN"/>
    <property type="match status" value="1"/>
</dbReference>
<keyword evidence="2" id="KW-1185">Reference proteome</keyword>
<feature type="non-terminal residue" evidence="1">
    <location>
        <position position="229"/>
    </location>
</feature>
<dbReference type="EMBL" id="CALNXI010002266">
    <property type="protein sequence ID" value="CAH3185547.1"/>
    <property type="molecule type" value="Genomic_DNA"/>
</dbReference>
<accession>A0ABN8S5U4</accession>
<feature type="non-terminal residue" evidence="1">
    <location>
        <position position="1"/>
    </location>
</feature>